<evidence type="ECO:0000313" key="8">
    <source>
        <dbReference type="EMBL" id="VDH97542.1"/>
    </source>
</evidence>
<dbReference type="Gene3D" id="1.20.1070.10">
    <property type="entry name" value="Rhodopsin 7-helix transmembrane proteins"/>
    <property type="match status" value="1"/>
</dbReference>
<dbReference type="EMBL" id="UYJE01000907">
    <property type="protein sequence ID" value="VDH97542.1"/>
    <property type="molecule type" value="Genomic_DNA"/>
</dbReference>
<accession>A0A8B6BXX4</accession>
<keyword evidence="9" id="KW-1185">Reference proteome</keyword>
<evidence type="ECO:0000313" key="9">
    <source>
        <dbReference type="Proteomes" id="UP000596742"/>
    </source>
</evidence>
<keyword evidence="6" id="KW-0807">Transducer</keyword>
<keyword evidence="5" id="KW-0325">Glycoprotein</keyword>
<evidence type="ECO:0000256" key="7">
    <source>
        <dbReference type="SAM" id="Phobius"/>
    </source>
</evidence>
<dbReference type="GO" id="GO:0005886">
    <property type="term" value="C:plasma membrane"/>
    <property type="evidence" value="ECO:0007669"/>
    <property type="project" value="UniProtKB-SubCell"/>
</dbReference>
<dbReference type="Proteomes" id="UP000596742">
    <property type="component" value="Unassembled WGS sequence"/>
</dbReference>
<feature type="transmembrane region" description="Helical" evidence="7">
    <location>
        <begin position="142"/>
        <end position="166"/>
    </location>
</feature>
<reference evidence="8" key="1">
    <citation type="submission" date="2018-11" db="EMBL/GenBank/DDBJ databases">
        <authorList>
            <person name="Alioto T."/>
            <person name="Alioto T."/>
        </authorList>
    </citation>
    <scope>NUCLEOTIDE SEQUENCE</scope>
</reference>
<comment type="subcellular location">
    <subcellularLocation>
        <location evidence="1">Cell membrane</location>
        <topology evidence="1">Multi-pass membrane protein</topology>
    </subcellularLocation>
</comment>
<keyword evidence="7" id="KW-1133">Transmembrane helix</keyword>
<evidence type="ECO:0000256" key="4">
    <source>
        <dbReference type="ARBA" id="ARBA00023170"/>
    </source>
</evidence>
<evidence type="ECO:0000256" key="2">
    <source>
        <dbReference type="ARBA" id="ARBA00022475"/>
    </source>
</evidence>
<dbReference type="AlphaFoldDB" id="A0A8B6BXX4"/>
<dbReference type="SUPFAM" id="SSF81321">
    <property type="entry name" value="Family A G protein-coupled receptor-like"/>
    <property type="match status" value="1"/>
</dbReference>
<keyword evidence="3" id="KW-0297">G-protein coupled receptor</keyword>
<dbReference type="OrthoDB" id="10295257at2759"/>
<name>A0A8B6BXX4_MYTGA</name>
<comment type="caution">
    <text evidence="8">The sequence shown here is derived from an EMBL/GenBank/DDBJ whole genome shotgun (WGS) entry which is preliminary data.</text>
</comment>
<gene>
    <name evidence="8" type="ORF">MGAL_10B053054</name>
</gene>
<dbReference type="PANTHER" id="PTHR24246:SF27">
    <property type="entry name" value="ADENOSINE RECEPTOR, ISOFORM A"/>
    <property type="match status" value="1"/>
</dbReference>
<keyword evidence="2" id="KW-1003">Cell membrane</keyword>
<keyword evidence="7" id="KW-0812">Transmembrane</keyword>
<dbReference type="GO" id="GO:0004930">
    <property type="term" value="F:G protein-coupled receptor activity"/>
    <property type="evidence" value="ECO:0007669"/>
    <property type="project" value="UniProtKB-KW"/>
</dbReference>
<protein>
    <recommendedName>
        <fullName evidence="10">G-protein coupled receptors family 1 profile domain-containing protein</fullName>
    </recommendedName>
</protein>
<organism evidence="8 9">
    <name type="scientific">Mytilus galloprovincialis</name>
    <name type="common">Mediterranean mussel</name>
    <dbReference type="NCBI Taxonomy" id="29158"/>
    <lineage>
        <taxon>Eukaryota</taxon>
        <taxon>Metazoa</taxon>
        <taxon>Spiralia</taxon>
        <taxon>Lophotrochozoa</taxon>
        <taxon>Mollusca</taxon>
        <taxon>Bivalvia</taxon>
        <taxon>Autobranchia</taxon>
        <taxon>Pteriomorphia</taxon>
        <taxon>Mytilida</taxon>
        <taxon>Mytiloidea</taxon>
        <taxon>Mytilidae</taxon>
        <taxon>Mytilinae</taxon>
        <taxon>Mytilus</taxon>
    </lineage>
</organism>
<sequence>MSAITSFLIWKLYFKGTIAPMGVVKEEKNITSHLQASISTTGQSPAVSQKHVSVDIKHNLNRADSTSVSKIRDIEIHVDHSKANTNFENKVSPKKDNWVHEENLNDEMIDFRNNTDSCTTPNDVAIPTDVNTHLQKSWEIRAFFTTLIIAFQTVVLTSPFVASYWIEVLSNTPLTLQIRIILLFPFLINSLSNPFIYAWRIPEIREEFRRLFRINTLTSTV</sequence>
<evidence type="ECO:0008006" key="10">
    <source>
        <dbReference type="Google" id="ProtNLM"/>
    </source>
</evidence>
<keyword evidence="7" id="KW-0472">Membrane</keyword>
<proteinExistence type="predicted"/>
<evidence type="ECO:0000256" key="6">
    <source>
        <dbReference type="ARBA" id="ARBA00023224"/>
    </source>
</evidence>
<keyword evidence="4" id="KW-0675">Receptor</keyword>
<evidence type="ECO:0000256" key="3">
    <source>
        <dbReference type="ARBA" id="ARBA00023040"/>
    </source>
</evidence>
<feature type="transmembrane region" description="Helical" evidence="7">
    <location>
        <begin position="178"/>
        <end position="199"/>
    </location>
</feature>
<dbReference type="PANTHER" id="PTHR24246">
    <property type="entry name" value="OLFACTORY RECEPTOR AND ADENOSINE RECEPTOR"/>
    <property type="match status" value="1"/>
</dbReference>
<evidence type="ECO:0000256" key="5">
    <source>
        <dbReference type="ARBA" id="ARBA00023180"/>
    </source>
</evidence>
<evidence type="ECO:0000256" key="1">
    <source>
        <dbReference type="ARBA" id="ARBA00004651"/>
    </source>
</evidence>